<dbReference type="PROSITE" id="PS51186">
    <property type="entry name" value="GNAT"/>
    <property type="match status" value="1"/>
</dbReference>
<dbReference type="InterPro" id="IPR016181">
    <property type="entry name" value="Acyl_CoA_acyltransferase"/>
</dbReference>
<dbReference type="Proteomes" id="UP000585905">
    <property type="component" value="Unassembled WGS sequence"/>
</dbReference>
<dbReference type="SUPFAM" id="SSF55729">
    <property type="entry name" value="Acyl-CoA N-acyltransferases (Nat)"/>
    <property type="match status" value="1"/>
</dbReference>
<feature type="domain" description="N-acetyltransferase" evidence="3">
    <location>
        <begin position="7"/>
        <end position="155"/>
    </location>
</feature>
<evidence type="ECO:0000256" key="1">
    <source>
        <dbReference type="ARBA" id="ARBA00022679"/>
    </source>
</evidence>
<dbReference type="InterPro" id="IPR050832">
    <property type="entry name" value="Bact_Acetyltransf"/>
</dbReference>
<keyword evidence="2 4" id="KW-0012">Acyltransferase</keyword>
<dbReference type="InterPro" id="IPR000182">
    <property type="entry name" value="GNAT_dom"/>
</dbReference>
<evidence type="ECO:0000259" key="3">
    <source>
        <dbReference type="PROSITE" id="PS51186"/>
    </source>
</evidence>
<dbReference type="Gene3D" id="3.40.630.30">
    <property type="match status" value="1"/>
</dbReference>
<protein>
    <submittedName>
        <fullName evidence="4">Putative acetyltransferase</fullName>
        <ecNumber evidence="4">2.3.1.-</ecNumber>
    </submittedName>
</protein>
<evidence type="ECO:0000313" key="5">
    <source>
        <dbReference type="Proteomes" id="UP000585905"/>
    </source>
</evidence>
<keyword evidence="1 4" id="KW-0808">Transferase</keyword>
<name>A0A839EBL8_9MICO</name>
<comment type="caution">
    <text evidence="4">The sequence shown here is derived from an EMBL/GenBank/DDBJ whole genome shotgun (WGS) entry which is preliminary data.</text>
</comment>
<dbReference type="CDD" id="cd04301">
    <property type="entry name" value="NAT_SF"/>
    <property type="match status" value="1"/>
</dbReference>
<dbReference type="PANTHER" id="PTHR43877:SF5">
    <property type="entry name" value="BLL8307 PROTEIN"/>
    <property type="match status" value="1"/>
</dbReference>
<gene>
    <name evidence="4" type="ORF">FHX53_002461</name>
</gene>
<dbReference type="Pfam" id="PF00583">
    <property type="entry name" value="Acetyltransf_1"/>
    <property type="match status" value="1"/>
</dbReference>
<accession>A0A839EBL8</accession>
<sequence length="155" mass="17011">MEGATRIEVDDLSRPQVQGLLADHIAEMRATSPPESVHALDLDGLSAPSVTVWTMWEGSTVLGCAALKELSPSEGEIKSMRTSSAARGRGVAGRMLAHLMEEARTRGYRRLSLETGAEEFFAPARRLYARHGFTECAPFAEYDPDPLSVFMTREL</sequence>
<dbReference type="EMBL" id="JACGWX010000008">
    <property type="protein sequence ID" value="MBA8848847.1"/>
    <property type="molecule type" value="Genomic_DNA"/>
</dbReference>
<dbReference type="GO" id="GO:0016747">
    <property type="term" value="F:acyltransferase activity, transferring groups other than amino-acyl groups"/>
    <property type="evidence" value="ECO:0007669"/>
    <property type="project" value="InterPro"/>
</dbReference>
<dbReference type="RefSeq" id="WP_343050999.1">
    <property type="nucleotide sequence ID" value="NZ_BAAAOV010000008.1"/>
</dbReference>
<evidence type="ECO:0000313" key="4">
    <source>
        <dbReference type="EMBL" id="MBA8848847.1"/>
    </source>
</evidence>
<dbReference type="EC" id="2.3.1.-" evidence="4"/>
<dbReference type="AlphaFoldDB" id="A0A839EBL8"/>
<proteinExistence type="predicted"/>
<evidence type="ECO:0000256" key="2">
    <source>
        <dbReference type="ARBA" id="ARBA00023315"/>
    </source>
</evidence>
<dbReference type="PANTHER" id="PTHR43877">
    <property type="entry name" value="AMINOALKYLPHOSPHONATE N-ACETYLTRANSFERASE-RELATED-RELATED"/>
    <property type="match status" value="1"/>
</dbReference>
<reference evidence="4 5" key="1">
    <citation type="submission" date="2020-07" db="EMBL/GenBank/DDBJ databases">
        <title>Sequencing the genomes of 1000 actinobacteria strains.</title>
        <authorList>
            <person name="Klenk H.-P."/>
        </authorList>
    </citation>
    <scope>NUCLEOTIDE SEQUENCE [LARGE SCALE GENOMIC DNA]</scope>
    <source>
        <strain evidence="4 5">DSM 19663</strain>
    </source>
</reference>
<keyword evidence="5" id="KW-1185">Reference proteome</keyword>
<organism evidence="4 5">
    <name type="scientific">Microcella alkalica</name>
    <dbReference type="NCBI Taxonomy" id="355930"/>
    <lineage>
        <taxon>Bacteria</taxon>
        <taxon>Bacillati</taxon>
        <taxon>Actinomycetota</taxon>
        <taxon>Actinomycetes</taxon>
        <taxon>Micrococcales</taxon>
        <taxon>Microbacteriaceae</taxon>
        <taxon>Microcella</taxon>
    </lineage>
</organism>